<evidence type="ECO:0000256" key="3">
    <source>
        <dbReference type="ARBA" id="ARBA00022676"/>
    </source>
</evidence>
<keyword evidence="4 7" id="KW-0808">Transferase</keyword>
<keyword evidence="5" id="KW-0472">Membrane</keyword>
<comment type="subcellular location">
    <subcellularLocation>
        <location evidence="1">Cell membrane</location>
    </subcellularLocation>
</comment>
<keyword evidence="3" id="KW-0328">Glycosyltransferase</keyword>
<dbReference type="InterPro" id="IPR029044">
    <property type="entry name" value="Nucleotide-diphossugar_trans"/>
</dbReference>
<evidence type="ECO:0000256" key="2">
    <source>
        <dbReference type="ARBA" id="ARBA00022475"/>
    </source>
</evidence>
<dbReference type="Proteomes" id="UP000305517">
    <property type="component" value="Unassembled WGS sequence"/>
</dbReference>
<evidence type="ECO:0000259" key="6">
    <source>
        <dbReference type="Pfam" id="PF00535"/>
    </source>
</evidence>
<comment type="caution">
    <text evidence="7">The sequence shown here is derived from an EMBL/GenBank/DDBJ whole genome shotgun (WGS) entry which is preliminary data.</text>
</comment>
<keyword evidence="8" id="KW-1185">Reference proteome</keyword>
<dbReference type="GO" id="GO:0005886">
    <property type="term" value="C:plasma membrane"/>
    <property type="evidence" value="ECO:0007669"/>
    <property type="project" value="UniProtKB-SubCell"/>
</dbReference>
<evidence type="ECO:0000256" key="1">
    <source>
        <dbReference type="ARBA" id="ARBA00004236"/>
    </source>
</evidence>
<proteinExistence type="predicted"/>
<dbReference type="Gene3D" id="3.90.550.10">
    <property type="entry name" value="Spore Coat Polysaccharide Biosynthesis Protein SpsA, Chain A"/>
    <property type="match status" value="1"/>
</dbReference>
<dbReference type="InterPro" id="IPR001173">
    <property type="entry name" value="Glyco_trans_2-like"/>
</dbReference>
<dbReference type="EMBL" id="VAJM01000017">
    <property type="protein sequence ID" value="TLM88558.1"/>
    <property type="molecule type" value="Genomic_DNA"/>
</dbReference>
<name>A0A5R8WIG4_9BACT</name>
<dbReference type="GO" id="GO:0016757">
    <property type="term" value="F:glycosyltransferase activity"/>
    <property type="evidence" value="ECO:0007669"/>
    <property type="project" value="UniProtKB-KW"/>
</dbReference>
<dbReference type="Pfam" id="PF00535">
    <property type="entry name" value="Glycos_transf_2"/>
    <property type="match status" value="1"/>
</dbReference>
<evidence type="ECO:0000313" key="8">
    <source>
        <dbReference type="Proteomes" id="UP000305517"/>
    </source>
</evidence>
<feature type="domain" description="Glycosyltransferase 2-like" evidence="6">
    <location>
        <begin position="36"/>
        <end position="174"/>
    </location>
</feature>
<evidence type="ECO:0000256" key="4">
    <source>
        <dbReference type="ARBA" id="ARBA00022679"/>
    </source>
</evidence>
<dbReference type="AlphaFoldDB" id="A0A5R8WIG4"/>
<dbReference type="PANTHER" id="PTHR43646:SF2">
    <property type="entry name" value="GLYCOSYLTRANSFERASE 2-LIKE DOMAIN-CONTAINING PROTEIN"/>
    <property type="match status" value="1"/>
</dbReference>
<accession>A0A5R8WIG4</accession>
<organism evidence="7 8">
    <name type="scientific">Hymenobacter jeollabukensis</name>
    <dbReference type="NCBI Taxonomy" id="2025313"/>
    <lineage>
        <taxon>Bacteria</taxon>
        <taxon>Pseudomonadati</taxon>
        <taxon>Bacteroidota</taxon>
        <taxon>Cytophagia</taxon>
        <taxon>Cytophagales</taxon>
        <taxon>Hymenobacteraceae</taxon>
        <taxon>Hymenobacter</taxon>
    </lineage>
</organism>
<sequence>MALPLPYRFHGGPGQAGLVVGPAQVTAAPTSELEICVIIPAKDEADALPTTLAALAAQLDAEGQPLSGASYEVIVLANNCTDATAAVARAAGQRHPHLRLHVLEISLPRAEAHVGRARRLLMDEAARRLELAGRPRGIIASTDADTRVAPDWLTALQREFAAGADAVGGRILPDAPTTAGCPARRLHLHDAAYRLGLARLEHLLDPSAADPWPRHHQHFGGSLALTVAAYRQVGGLPVVPYLEDEALCQLLLRHELRLRHSPLVRVHTSARQQGRVAVGLSWQLRVWADDAAAGREPWAEHPQRLAAEWQLRRQLRRAWQQGQAGLPIAPADLRALAAELATTPGRLRQLLRTASFGTTWDALRPAAIRRWQAQWSPLPLTAARASLRQLLRAAEASAAGQQIEPVRFRPVAVQVAQRAGFGGWAQKMFVHFVAGQRVIVYCGRPVHQQQLPARRQGCDDQVGGALQRGHIPVVAHFRQHNQVELPGRKLLRHGHAAQLHLRQAGAALPGFGQGRLRHVDAEQVAAARSQLRRQHAQGAADFEGAGVVRLRQGGQRVGVLGVLVGAGFEVPGVVVGAVHVVEIVGT</sequence>
<protein>
    <submittedName>
        <fullName evidence="7">Glycosyltransferase</fullName>
    </submittedName>
</protein>
<dbReference type="PANTHER" id="PTHR43646">
    <property type="entry name" value="GLYCOSYLTRANSFERASE"/>
    <property type="match status" value="1"/>
</dbReference>
<dbReference type="OrthoDB" id="114108at2"/>
<reference evidence="7 8" key="1">
    <citation type="submission" date="2019-05" db="EMBL/GenBank/DDBJ databases">
        <title>Hymenobacter edaphi sp. nov., isolated from abandoned arsenic-contaminated farmland soil.</title>
        <authorList>
            <person name="Nie L."/>
        </authorList>
    </citation>
    <scope>NUCLEOTIDE SEQUENCE [LARGE SCALE GENOMIC DNA]</scope>
    <source>
        <strain evidence="7 8">1-3-3-8</strain>
    </source>
</reference>
<gene>
    <name evidence="7" type="ORF">FDY95_23710</name>
</gene>
<dbReference type="SUPFAM" id="SSF53448">
    <property type="entry name" value="Nucleotide-diphospho-sugar transferases"/>
    <property type="match status" value="1"/>
</dbReference>
<evidence type="ECO:0000313" key="7">
    <source>
        <dbReference type="EMBL" id="TLM88558.1"/>
    </source>
</evidence>
<keyword evidence="2" id="KW-1003">Cell membrane</keyword>
<evidence type="ECO:0000256" key="5">
    <source>
        <dbReference type="ARBA" id="ARBA00023136"/>
    </source>
</evidence>